<keyword evidence="2" id="KW-1185">Reference proteome</keyword>
<organism evidence="1 2">
    <name type="scientific">Pleodorina starrii</name>
    <dbReference type="NCBI Taxonomy" id="330485"/>
    <lineage>
        <taxon>Eukaryota</taxon>
        <taxon>Viridiplantae</taxon>
        <taxon>Chlorophyta</taxon>
        <taxon>core chlorophytes</taxon>
        <taxon>Chlorophyceae</taxon>
        <taxon>CS clade</taxon>
        <taxon>Chlamydomonadales</taxon>
        <taxon>Volvocaceae</taxon>
        <taxon>Pleodorina</taxon>
    </lineage>
</organism>
<dbReference type="EMBL" id="BRXU01000017">
    <property type="protein sequence ID" value="GLC56819.1"/>
    <property type="molecule type" value="Genomic_DNA"/>
</dbReference>
<dbReference type="AlphaFoldDB" id="A0A9W6F5B5"/>
<name>A0A9W6F5B5_9CHLO</name>
<reference evidence="1 2" key="1">
    <citation type="journal article" date="2023" name="Commun. Biol.">
        <title>Reorganization of the ancestral sex-determining regions during the evolution of trioecy in Pleodorina starrii.</title>
        <authorList>
            <person name="Takahashi K."/>
            <person name="Suzuki S."/>
            <person name="Kawai-Toyooka H."/>
            <person name="Yamamoto K."/>
            <person name="Hamaji T."/>
            <person name="Ootsuki R."/>
            <person name="Yamaguchi H."/>
            <person name="Kawachi M."/>
            <person name="Higashiyama T."/>
            <person name="Nozaki H."/>
        </authorList>
    </citation>
    <scope>NUCLEOTIDE SEQUENCE [LARGE SCALE GENOMIC DNA]</scope>
    <source>
        <strain evidence="1 2">NIES-4479</strain>
    </source>
</reference>
<sequence length="100" mass="11384">MLLVGVRVSVCVGKKAHDIVPNKDDADSFQQPELRTFGSVENCECTGRDSGQPRMTLRERLGVLLLGWSRSCLLVWWLESWWFAYGKAAAVRHLQQLRPL</sequence>
<evidence type="ECO:0000313" key="2">
    <source>
        <dbReference type="Proteomes" id="UP001165080"/>
    </source>
</evidence>
<proteinExistence type="predicted"/>
<dbReference type="Proteomes" id="UP001165080">
    <property type="component" value="Unassembled WGS sequence"/>
</dbReference>
<accession>A0A9W6F5B5</accession>
<comment type="caution">
    <text evidence="1">The sequence shown here is derived from an EMBL/GenBank/DDBJ whole genome shotgun (WGS) entry which is preliminary data.</text>
</comment>
<gene>
    <name evidence="1" type="primary">PLESTBF000556</name>
    <name evidence="1" type="ORF">PLESTB_001152400</name>
</gene>
<protein>
    <submittedName>
        <fullName evidence="1">Uncharacterized protein</fullName>
    </submittedName>
</protein>
<evidence type="ECO:0000313" key="1">
    <source>
        <dbReference type="EMBL" id="GLC56819.1"/>
    </source>
</evidence>